<accession>A0A0A0BRC9</accession>
<evidence type="ECO:0000256" key="9">
    <source>
        <dbReference type="ARBA" id="ARBA00040345"/>
    </source>
</evidence>
<comment type="similarity">
    <text evidence="8">Belongs to the glycosyltransferase 2 family. CrtQ subfamily.</text>
</comment>
<evidence type="ECO:0000256" key="6">
    <source>
        <dbReference type="ARBA" id="ARBA00037281"/>
    </source>
</evidence>
<feature type="domain" description="Glycosyltransferase 2-like" evidence="10">
    <location>
        <begin position="12"/>
        <end position="130"/>
    </location>
</feature>
<reference evidence="11 12" key="2">
    <citation type="journal article" date="2015" name="Stand. Genomic Sci.">
        <title>Draft genome sequence of Cellulomonas carbonis T26(T) and comparative analysis of six Cellulomonas genomes.</title>
        <authorList>
            <person name="Zhuang W."/>
            <person name="Zhang S."/>
            <person name="Xia X."/>
            <person name="Wang G."/>
        </authorList>
    </citation>
    <scope>NUCLEOTIDE SEQUENCE [LARGE SCALE GENOMIC DNA]</scope>
    <source>
        <strain evidence="11 12">T26</strain>
    </source>
</reference>
<evidence type="ECO:0000313" key="12">
    <source>
        <dbReference type="Proteomes" id="UP000029839"/>
    </source>
</evidence>
<dbReference type="GO" id="GO:0016757">
    <property type="term" value="F:glycosyltransferase activity"/>
    <property type="evidence" value="ECO:0007669"/>
    <property type="project" value="UniProtKB-KW"/>
</dbReference>
<evidence type="ECO:0000256" key="1">
    <source>
        <dbReference type="ARBA" id="ARBA00004236"/>
    </source>
</evidence>
<comment type="subcellular location">
    <subcellularLocation>
        <location evidence="1">Cell membrane</location>
    </subcellularLocation>
</comment>
<dbReference type="Gene3D" id="3.90.550.10">
    <property type="entry name" value="Spore Coat Polysaccharide Biosynthesis Protein SpsA, Chain A"/>
    <property type="match status" value="1"/>
</dbReference>
<dbReference type="SUPFAM" id="SSF53448">
    <property type="entry name" value="Nucleotide-diphospho-sugar transferases"/>
    <property type="match status" value="1"/>
</dbReference>
<evidence type="ECO:0000259" key="10">
    <source>
        <dbReference type="Pfam" id="PF00535"/>
    </source>
</evidence>
<evidence type="ECO:0000256" key="8">
    <source>
        <dbReference type="ARBA" id="ARBA00038120"/>
    </source>
</evidence>
<evidence type="ECO:0000256" key="2">
    <source>
        <dbReference type="ARBA" id="ARBA00022475"/>
    </source>
</evidence>
<dbReference type="Proteomes" id="UP000029839">
    <property type="component" value="Unassembled WGS sequence"/>
</dbReference>
<dbReference type="CDD" id="cd00761">
    <property type="entry name" value="Glyco_tranf_GTA_type"/>
    <property type="match status" value="1"/>
</dbReference>
<reference evidence="11 12" key="1">
    <citation type="submission" date="2013-08" db="EMBL/GenBank/DDBJ databases">
        <title>Genome sequencing of Cellulomonas carbonis T26.</title>
        <authorList>
            <person name="Chen F."/>
            <person name="Li Y."/>
            <person name="Wang G."/>
        </authorList>
    </citation>
    <scope>NUCLEOTIDE SEQUENCE [LARGE SCALE GENOMIC DNA]</scope>
    <source>
        <strain evidence="11 12">T26</strain>
    </source>
</reference>
<evidence type="ECO:0000256" key="3">
    <source>
        <dbReference type="ARBA" id="ARBA00022676"/>
    </source>
</evidence>
<protein>
    <recommendedName>
        <fullName evidence="9">4,4'-diaponeurosporenoate glycosyltransferase</fullName>
    </recommendedName>
</protein>
<sequence>MPPPSPARPTLSVVVPVLDDAPALRRCLAALDAQSLAPLEVVVVDNGCRDGSVAVALEHGARVVVEPLRGIPAAAATGYDAATGDVVVRCDADTVAPPDWLERIADAFADDPDLDALTGDGDFYDLGAAGPLLARLYLGAYYASMHGALAHPPLWGSNMAVRRSAWLAVRDRVVRTDAELHDDVDLAFCLGPMARIRRDRSLRVGVSGRSLRGAGQVRRRFVRGLRTVAVHRPTTPAWRRWEARWRGTGPAAVRPGLPSGGESG</sequence>
<dbReference type="InterPro" id="IPR001173">
    <property type="entry name" value="Glyco_trans_2-like"/>
</dbReference>
<keyword evidence="3" id="KW-0328">Glycosyltransferase</keyword>
<comment type="function">
    <text evidence="6">Catalyzes the glycosylation of 4,4'-diaponeurosporenoate, i.e. the esterification of glucose at the C1'' position with the carboxyl group of 4,4'-diaponeurosporenic acid, to form glycosyl-4,4'-diaponeurosporenoate. This is a step in the biosynthesis of staphyloxanthin, an orange pigment present in most staphylococci strains.</text>
</comment>
<keyword evidence="2" id="KW-1003">Cell membrane</keyword>
<name>A0A0A0BRC9_9CELL</name>
<dbReference type="RefSeq" id="WP_052426403.1">
    <property type="nucleotide sequence ID" value="NZ_AXCY01000084.1"/>
</dbReference>
<dbReference type="EMBL" id="AXCY01000084">
    <property type="protein sequence ID" value="KGM09654.1"/>
    <property type="molecule type" value="Genomic_DNA"/>
</dbReference>
<dbReference type="AlphaFoldDB" id="A0A0A0BRC9"/>
<dbReference type="GO" id="GO:0005886">
    <property type="term" value="C:plasma membrane"/>
    <property type="evidence" value="ECO:0007669"/>
    <property type="project" value="UniProtKB-SubCell"/>
</dbReference>
<dbReference type="PANTHER" id="PTHR43646">
    <property type="entry name" value="GLYCOSYLTRANSFERASE"/>
    <property type="match status" value="1"/>
</dbReference>
<keyword evidence="5" id="KW-0472">Membrane</keyword>
<keyword evidence="4 11" id="KW-0808">Transferase</keyword>
<gene>
    <name evidence="11" type="ORF">N868_01160</name>
</gene>
<dbReference type="OrthoDB" id="9802632at2"/>
<dbReference type="Pfam" id="PF00535">
    <property type="entry name" value="Glycos_transf_2"/>
    <property type="match status" value="1"/>
</dbReference>
<evidence type="ECO:0000313" key="11">
    <source>
        <dbReference type="EMBL" id="KGM09654.1"/>
    </source>
</evidence>
<organism evidence="11 12">
    <name type="scientific">Cellulomonas carbonis T26</name>
    <dbReference type="NCBI Taxonomy" id="947969"/>
    <lineage>
        <taxon>Bacteria</taxon>
        <taxon>Bacillati</taxon>
        <taxon>Actinomycetota</taxon>
        <taxon>Actinomycetes</taxon>
        <taxon>Micrococcales</taxon>
        <taxon>Cellulomonadaceae</taxon>
        <taxon>Cellulomonas</taxon>
    </lineage>
</organism>
<keyword evidence="12" id="KW-1185">Reference proteome</keyword>
<comment type="caution">
    <text evidence="11">The sequence shown here is derived from an EMBL/GenBank/DDBJ whole genome shotgun (WGS) entry which is preliminary data.</text>
</comment>
<evidence type="ECO:0000256" key="4">
    <source>
        <dbReference type="ARBA" id="ARBA00022679"/>
    </source>
</evidence>
<evidence type="ECO:0000256" key="5">
    <source>
        <dbReference type="ARBA" id="ARBA00023136"/>
    </source>
</evidence>
<proteinExistence type="inferred from homology"/>
<dbReference type="PANTHER" id="PTHR43646:SF2">
    <property type="entry name" value="GLYCOSYLTRANSFERASE 2-LIKE DOMAIN-CONTAINING PROTEIN"/>
    <property type="match status" value="1"/>
</dbReference>
<evidence type="ECO:0000256" key="7">
    <source>
        <dbReference type="ARBA" id="ARBA00037904"/>
    </source>
</evidence>
<dbReference type="InterPro" id="IPR029044">
    <property type="entry name" value="Nucleotide-diphossugar_trans"/>
</dbReference>
<comment type="pathway">
    <text evidence="7">Carotenoid biosynthesis; staphyloxanthin biosynthesis; staphyloxanthin from farnesyl diphosphate: step 4/5.</text>
</comment>